<keyword evidence="1" id="KW-0472">Membrane</keyword>
<gene>
    <name evidence="2" type="ORF">SAMN05421780_10968</name>
</gene>
<dbReference type="InterPro" id="IPR007060">
    <property type="entry name" value="FtsL/DivIC"/>
</dbReference>
<keyword evidence="1" id="KW-1133">Transmembrane helix</keyword>
<sequence>MRIPISLPRFLRNFYGASIAVFVVWMLFFDSNDVFTQYKARKKLRDLQAEKAYYLEKIEEVRKDREELFGNPRQIERFAREDFLMKKKTEDVYIIKEEE</sequence>
<accession>A0A1I1LV79</accession>
<dbReference type="RefSeq" id="WP_091514528.1">
    <property type="nucleotide sequence ID" value="NZ_FOLE01000009.1"/>
</dbReference>
<keyword evidence="3" id="KW-1185">Reference proteome</keyword>
<organism evidence="2 3">
    <name type="scientific">Flexibacter flexilis DSM 6793</name>
    <dbReference type="NCBI Taxonomy" id="927664"/>
    <lineage>
        <taxon>Bacteria</taxon>
        <taxon>Pseudomonadati</taxon>
        <taxon>Bacteroidota</taxon>
        <taxon>Cytophagia</taxon>
        <taxon>Cytophagales</taxon>
        <taxon>Flexibacteraceae</taxon>
        <taxon>Flexibacter</taxon>
    </lineage>
</organism>
<feature type="transmembrane region" description="Helical" evidence="1">
    <location>
        <begin position="14"/>
        <end position="35"/>
    </location>
</feature>
<protein>
    <submittedName>
        <fullName evidence="2">Septum formation initiator</fullName>
    </submittedName>
</protein>
<evidence type="ECO:0000313" key="3">
    <source>
        <dbReference type="Proteomes" id="UP000199514"/>
    </source>
</evidence>
<keyword evidence="1" id="KW-0812">Transmembrane</keyword>
<name>A0A1I1LV79_9BACT</name>
<dbReference type="Pfam" id="PF04977">
    <property type="entry name" value="DivIC"/>
    <property type="match status" value="1"/>
</dbReference>
<dbReference type="AlphaFoldDB" id="A0A1I1LV79"/>
<evidence type="ECO:0000313" key="2">
    <source>
        <dbReference type="EMBL" id="SFC74868.1"/>
    </source>
</evidence>
<dbReference type="Proteomes" id="UP000199514">
    <property type="component" value="Unassembled WGS sequence"/>
</dbReference>
<dbReference type="EMBL" id="FOLE01000009">
    <property type="protein sequence ID" value="SFC74868.1"/>
    <property type="molecule type" value="Genomic_DNA"/>
</dbReference>
<dbReference type="STRING" id="927664.SAMN05421780_10968"/>
<reference evidence="2 3" key="1">
    <citation type="submission" date="2016-10" db="EMBL/GenBank/DDBJ databases">
        <authorList>
            <person name="de Groot N.N."/>
        </authorList>
    </citation>
    <scope>NUCLEOTIDE SEQUENCE [LARGE SCALE GENOMIC DNA]</scope>
    <source>
        <strain evidence="2 3">DSM 6793</strain>
    </source>
</reference>
<dbReference type="OrthoDB" id="1467719at2"/>
<proteinExistence type="predicted"/>
<evidence type="ECO:0000256" key="1">
    <source>
        <dbReference type="SAM" id="Phobius"/>
    </source>
</evidence>